<keyword evidence="8" id="KW-1185">Reference proteome</keyword>
<evidence type="ECO:0000256" key="1">
    <source>
        <dbReference type="ARBA" id="ARBA00022723"/>
    </source>
</evidence>
<dbReference type="Gene3D" id="3.30.160.60">
    <property type="entry name" value="Classic Zinc Finger"/>
    <property type="match status" value="1"/>
</dbReference>
<feature type="compositionally biased region" description="Polar residues" evidence="5">
    <location>
        <begin position="47"/>
        <end position="58"/>
    </location>
</feature>
<dbReference type="GO" id="GO:0008270">
    <property type="term" value="F:zinc ion binding"/>
    <property type="evidence" value="ECO:0007669"/>
    <property type="project" value="UniProtKB-KW"/>
</dbReference>
<gene>
    <name evidence="7" type="ORF">ESCO_001333</name>
</gene>
<evidence type="ECO:0000256" key="3">
    <source>
        <dbReference type="ARBA" id="ARBA00022833"/>
    </source>
</evidence>
<evidence type="ECO:0000256" key="2">
    <source>
        <dbReference type="ARBA" id="ARBA00022771"/>
    </source>
</evidence>
<feature type="domain" description="C2H2-type" evidence="6">
    <location>
        <begin position="279"/>
        <end position="303"/>
    </location>
</feature>
<keyword evidence="1" id="KW-0479">Metal-binding</keyword>
<reference evidence="7 8" key="1">
    <citation type="submission" date="2015-07" db="EMBL/GenBank/DDBJ databases">
        <title>The genome of the fungus Escovopsis weberi, a specialized disease agent of ant agriculture.</title>
        <authorList>
            <person name="de Man T.J."/>
            <person name="Stajich J.E."/>
            <person name="Kubicek C.P."/>
            <person name="Chenthamara K."/>
            <person name="Atanasova L."/>
            <person name="Druzhinina I.S."/>
            <person name="Birnbaum S."/>
            <person name="Barribeau S.M."/>
            <person name="Teiling C."/>
            <person name="Suen G."/>
            <person name="Currie C."/>
            <person name="Gerardo N.M."/>
        </authorList>
    </citation>
    <scope>NUCLEOTIDE SEQUENCE [LARGE SCALE GENOMIC DNA]</scope>
</reference>
<dbReference type="PROSITE" id="PS00028">
    <property type="entry name" value="ZINC_FINGER_C2H2_1"/>
    <property type="match status" value="1"/>
</dbReference>
<name>A0A0M8N4I3_ESCWE</name>
<keyword evidence="2 4" id="KW-0863">Zinc-finger</keyword>
<comment type="caution">
    <text evidence="7">The sequence shown here is derived from an EMBL/GenBank/DDBJ whole genome shotgun (WGS) entry which is preliminary data.</text>
</comment>
<dbReference type="Pfam" id="PF25438">
    <property type="entry name" value="DUF7896"/>
    <property type="match status" value="1"/>
</dbReference>
<feature type="region of interest" description="Disordered" evidence="5">
    <location>
        <begin position="246"/>
        <end position="267"/>
    </location>
</feature>
<evidence type="ECO:0000256" key="4">
    <source>
        <dbReference type="PROSITE-ProRule" id="PRU00042"/>
    </source>
</evidence>
<feature type="compositionally biased region" description="Low complexity" evidence="5">
    <location>
        <begin position="91"/>
        <end position="107"/>
    </location>
</feature>
<dbReference type="InterPro" id="IPR036236">
    <property type="entry name" value="Znf_C2H2_sf"/>
</dbReference>
<dbReference type="InterPro" id="IPR057218">
    <property type="entry name" value="DUF7896"/>
</dbReference>
<proteinExistence type="predicted"/>
<evidence type="ECO:0000313" key="8">
    <source>
        <dbReference type="Proteomes" id="UP000053831"/>
    </source>
</evidence>
<dbReference type="EMBL" id="LGSR01000020">
    <property type="protein sequence ID" value="KOS19790.1"/>
    <property type="molecule type" value="Genomic_DNA"/>
</dbReference>
<accession>A0A0M8N4I3</accession>
<evidence type="ECO:0000256" key="5">
    <source>
        <dbReference type="SAM" id="MobiDB-lite"/>
    </source>
</evidence>
<keyword evidence="3" id="KW-0862">Zinc</keyword>
<dbReference type="AlphaFoldDB" id="A0A0M8N4I3"/>
<dbReference type="FunFam" id="3.30.160.60:FF:000446">
    <property type="entry name" value="Zinc finger protein"/>
    <property type="match status" value="1"/>
</dbReference>
<organism evidence="7 8">
    <name type="scientific">Escovopsis weberi</name>
    <dbReference type="NCBI Taxonomy" id="150374"/>
    <lineage>
        <taxon>Eukaryota</taxon>
        <taxon>Fungi</taxon>
        <taxon>Dikarya</taxon>
        <taxon>Ascomycota</taxon>
        <taxon>Pezizomycotina</taxon>
        <taxon>Sordariomycetes</taxon>
        <taxon>Hypocreomycetidae</taxon>
        <taxon>Hypocreales</taxon>
        <taxon>Hypocreaceae</taxon>
        <taxon>Escovopsis</taxon>
    </lineage>
</organism>
<sequence>MAPSQHSQDNLCFGEICLGCSDKSCPKKPVHGDAGAPHGPTQDLGIPSSSAAADQSSGHPAMGGTSPGRAESPRGPATMRVAGRNPQMDHASQQDAARQSTTASTASMNGDNPGHLIDFGPYGAPLTPPQEFPVEVPLGNVGLDTFLALPAANGFLSPPLDSSYSQWMTDYFGPSAVSSPFRSMDGYWSPLGAPSASPDMNDYFGSSAAGPGPLRGIHETGMQGAQKQSHAAHAYMYPPAHAGYHAPGPAASATASPAAPNAHPSQPVMAGALDARARYTCDVCNKAISHRSSLGRHMRQQHADVIDAYVVEDQRAGGQASPIELGRPLGECHECREGKPYAEQDAAKAHLDKVHGVRPKGTIEVYRPLIRRVQMTKVDYVAKREMVGSTSP</sequence>
<protein>
    <recommendedName>
        <fullName evidence="6">C2H2-type domain-containing protein</fullName>
    </recommendedName>
</protein>
<evidence type="ECO:0000313" key="7">
    <source>
        <dbReference type="EMBL" id="KOS19790.1"/>
    </source>
</evidence>
<dbReference type="PROSITE" id="PS50157">
    <property type="entry name" value="ZINC_FINGER_C2H2_2"/>
    <property type="match status" value="1"/>
</dbReference>
<evidence type="ECO:0000259" key="6">
    <source>
        <dbReference type="PROSITE" id="PS50157"/>
    </source>
</evidence>
<dbReference type="SMART" id="SM00355">
    <property type="entry name" value="ZnF_C2H2"/>
    <property type="match status" value="2"/>
</dbReference>
<dbReference type="Proteomes" id="UP000053831">
    <property type="component" value="Unassembled WGS sequence"/>
</dbReference>
<dbReference type="SUPFAM" id="SSF57667">
    <property type="entry name" value="beta-beta-alpha zinc fingers"/>
    <property type="match status" value="1"/>
</dbReference>
<feature type="region of interest" description="Disordered" evidence="5">
    <location>
        <begin position="24"/>
        <end position="122"/>
    </location>
</feature>
<dbReference type="InterPro" id="IPR013087">
    <property type="entry name" value="Znf_C2H2_type"/>
</dbReference>